<dbReference type="GO" id="GO:0042048">
    <property type="term" value="P:olfactory behavior"/>
    <property type="evidence" value="ECO:0007669"/>
    <property type="project" value="TreeGrafter"/>
</dbReference>
<dbReference type="PANTHER" id="PTHR21364">
    <property type="entry name" value="GENERAL ODORANT-BINDING PROTEIN 19A"/>
    <property type="match status" value="1"/>
</dbReference>
<dbReference type="GeneID" id="115629307"/>
<feature type="chain" id="PRO_5027109593" evidence="4">
    <location>
        <begin position="25"/>
        <end position="146"/>
    </location>
</feature>
<evidence type="ECO:0000256" key="3">
    <source>
        <dbReference type="ARBA" id="ARBA00022525"/>
    </source>
</evidence>
<comment type="subcellular location">
    <subcellularLocation>
        <location evidence="1">Secreted</location>
    </subcellularLocation>
</comment>
<reference evidence="6" key="1">
    <citation type="submission" date="2025-08" db="UniProtKB">
        <authorList>
            <consortium name="RefSeq"/>
        </authorList>
    </citation>
    <scope>IDENTIFICATION</scope>
    <source>
        <strain evidence="6">11010-0011.00</strain>
        <tissue evidence="6">Whole body</tissue>
    </source>
</reference>
<organism evidence="5 6">
    <name type="scientific">Drosophila lebanonensis</name>
    <name type="common">Fruit fly</name>
    <name type="synonym">Scaptodrosophila lebanonensis</name>
    <dbReference type="NCBI Taxonomy" id="7225"/>
    <lineage>
        <taxon>Eukaryota</taxon>
        <taxon>Metazoa</taxon>
        <taxon>Ecdysozoa</taxon>
        <taxon>Arthropoda</taxon>
        <taxon>Hexapoda</taxon>
        <taxon>Insecta</taxon>
        <taxon>Pterygota</taxon>
        <taxon>Neoptera</taxon>
        <taxon>Endopterygota</taxon>
        <taxon>Diptera</taxon>
        <taxon>Brachycera</taxon>
        <taxon>Muscomorpha</taxon>
        <taxon>Ephydroidea</taxon>
        <taxon>Drosophilidae</taxon>
        <taxon>Scaptodrosophila</taxon>
    </lineage>
</organism>
<dbReference type="GO" id="GO:0005549">
    <property type="term" value="F:odorant binding"/>
    <property type="evidence" value="ECO:0007669"/>
    <property type="project" value="InterPro"/>
</dbReference>
<evidence type="ECO:0000256" key="1">
    <source>
        <dbReference type="ARBA" id="ARBA00004613"/>
    </source>
</evidence>
<comment type="similarity">
    <text evidence="2">Belongs to the PBP/GOBP family.</text>
</comment>
<dbReference type="CDD" id="cd23992">
    <property type="entry name" value="PBP_GOBP"/>
    <property type="match status" value="1"/>
</dbReference>
<dbReference type="RefSeq" id="XP_030381612.1">
    <property type="nucleotide sequence ID" value="XM_030525752.1"/>
</dbReference>
<keyword evidence="4" id="KW-0732">Signal</keyword>
<dbReference type="GO" id="GO:0005576">
    <property type="term" value="C:extracellular region"/>
    <property type="evidence" value="ECO:0007669"/>
    <property type="project" value="UniProtKB-SubCell"/>
</dbReference>
<evidence type="ECO:0000313" key="6">
    <source>
        <dbReference type="RefSeq" id="XP_030381612.1"/>
    </source>
</evidence>
<dbReference type="GO" id="GO:0035275">
    <property type="term" value="F:dibutyl phthalate binding"/>
    <property type="evidence" value="ECO:0007669"/>
    <property type="project" value="TreeGrafter"/>
</dbReference>
<evidence type="ECO:0000256" key="4">
    <source>
        <dbReference type="SAM" id="SignalP"/>
    </source>
</evidence>
<dbReference type="CTD" id="33037"/>
<evidence type="ECO:0000256" key="2">
    <source>
        <dbReference type="ARBA" id="ARBA00008098"/>
    </source>
</evidence>
<dbReference type="PANTHER" id="PTHR21364:SF2">
    <property type="entry name" value="GENERAL ODORANT-BINDING PROTEIN 19A"/>
    <property type="match status" value="1"/>
</dbReference>
<dbReference type="Proteomes" id="UP000504634">
    <property type="component" value="Unplaced"/>
</dbReference>
<dbReference type="FunFam" id="1.10.238.20:FF:000001">
    <property type="entry name" value="General odorant-binding protein lush"/>
    <property type="match status" value="1"/>
</dbReference>
<dbReference type="AlphaFoldDB" id="A0A6J2U3A1"/>
<dbReference type="OrthoDB" id="6610259at2759"/>
<dbReference type="InterPro" id="IPR036728">
    <property type="entry name" value="PBP_GOBP_sf"/>
</dbReference>
<name>A0A6J2U3A1_DROLE</name>
<proteinExistence type="inferred from homology"/>
<keyword evidence="5" id="KW-1185">Reference proteome</keyword>
<dbReference type="SUPFAM" id="SSF47565">
    <property type="entry name" value="Insect pheromone/odorant-binding proteins"/>
    <property type="match status" value="1"/>
</dbReference>
<dbReference type="Gene3D" id="1.10.238.20">
    <property type="entry name" value="Pheromone/general odorant binding protein domain"/>
    <property type="match status" value="1"/>
</dbReference>
<keyword evidence="3" id="KW-0964">Secreted</keyword>
<protein>
    <submittedName>
        <fullName evidence="6">General odorant-binding protein 19a</fullName>
    </submittedName>
</protein>
<sequence>MKYTLLSVCFAVSLWLLRMPMSRAGATEEQMYAAGKMMRQVCLPKFPKITEEVADGIRNGVIPDDKDVKCYVNCIMEMMQTIKKGKFLYESTLKQVDIMMPDNYKDEYRQGVNLCKDAAVGIKNNCDAAYTLLICLKGKIKVFVFP</sequence>
<dbReference type="Pfam" id="PF01395">
    <property type="entry name" value="PBP_GOBP"/>
    <property type="match status" value="1"/>
</dbReference>
<accession>A0A6J2U3A1</accession>
<gene>
    <name evidence="6" type="primary">LOC115629307</name>
</gene>
<dbReference type="GO" id="GO:0007608">
    <property type="term" value="P:sensory perception of smell"/>
    <property type="evidence" value="ECO:0007669"/>
    <property type="project" value="TreeGrafter"/>
</dbReference>
<evidence type="ECO:0000313" key="5">
    <source>
        <dbReference type="Proteomes" id="UP000504634"/>
    </source>
</evidence>
<dbReference type="SMART" id="SM00708">
    <property type="entry name" value="PhBP"/>
    <property type="match status" value="1"/>
</dbReference>
<dbReference type="InterPro" id="IPR006170">
    <property type="entry name" value="PBP/GOBP"/>
</dbReference>
<feature type="signal peptide" evidence="4">
    <location>
        <begin position="1"/>
        <end position="24"/>
    </location>
</feature>